<dbReference type="Pfam" id="PF07976">
    <property type="entry name" value="Phe_hydrox_dim"/>
    <property type="match status" value="1"/>
</dbReference>
<sequence length="172" mass="19706">MEEFERAFEKGNEFASGTGLLKSNGRWRLVVFPGNLGDNNTRTRYEKLGEALGAPNSFIRRYTPRGKPFDSLIEVLTVHTGSRKDIDLLELPETFHPNHGAMGWDYWKVYSDEESYHEGHGQAYRNYGIDPNLGASVIIRPDQYISRIGEVDDYQMMLRFFGGFMVKQMSPS</sequence>
<evidence type="ECO:0000259" key="2">
    <source>
        <dbReference type="Pfam" id="PF07976"/>
    </source>
</evidence>
<dbReference type="InterPro" id="IPR038220">
    <property type="entry name" value="PHOX_C_sf"/>
</dbReference>
<dbReference type="OrthoDB" id="1716816at2759"/>
<dbReference type="AlphaFoldDB" id="A0A5N6VD57"/>
<feature type="domain" description="Phenol hydroxylase-like C-terminal dimerisation" evidence="2">
    <location>
        <begin position="20"/>
        <end position="168"/>
    </location>
</feature>
<dbReference type="GO" id="GO:0016491">
    <property type="term" value="F:oxidoreductase activity"/>
    <property type="evidence" value="ECO:0007669"/>
    <property type="project" value="UniProtKB-KW"/>
</dbReference>
<proteinExistence type="predicted"/>
<name>A0A5N6VD57_ASPTM</name>
<evidence type="ECO:0000256" key="1">
    <source>
        <dbReference type="ARBA" id="ARBA00023002"/>
    </source>
</evidence>
<dbReference type="CDD" id="cd02979">
    <property type="entry name" value="PHOX_C"/>
    <property type="match status" value="1"/>
</dbReference>
<keyword evidence="1" id="KW-0560">Oxidoreductase</keyword>
<reference evidence="3 4" key="1">
    <citation type="submission" date="2019-04" db="EMBL/GenBank/DDBJ databases">
        <title>Friends and foes A comparative genomics study of 23 Aspergillus species from section Flavi.</title>
        <authorList>
            <consortium name="DOE Joint Genome Institute"/>
            <person name="Kjaerbolling I."/>
            <person name="Vesth T."/>
            <person name="Frisvad J.C."/>
            <person name="Nybo J.L."/>
            <person name="Theobald S."/>
            <person name="Kildgaard S."/>
            <person name="Isbrandt T."/>
            <person name="Kuo A."/>
            <person name="Sato A."/>
            <person name="Lyhne E.K."/>
            <person name="Kogle M.E."/>
            <person name="Wiebenga A."/>
            <person name="Kun R.S."/>
            <person name="Lubbers R.J."/>
            <person name="Makela M.R."/>
            <person name="Barry K."/>
            <person name="Chovatia M."/>
            <person name="Clum A."/>
            <person name="Daum C."/>
            <person name="Haridas S."/>
            <person name="He G."/>
            <person name="LaButti K."/>
            <person name="Lipzen A."/>
            <person name="Mondo S."/>
            <person name="Riley R."/>
            <person name="Salamov A."/>
            <person name="Simmons B.A."/>
            <person name="Magnuson J.K."/>
            <person name="Henrissat B."/>
            <person name="Mortensen U.H."/>
            <person name="Larsen T.O."/>
            <person name="Devries R.P."/>
            <person name="Grigoriev I.V."/>
            <person name="Machida M."/>
            <person name="Baker S.E."/>
            <person name="Andersen M.R."/>
        </authorList>
    </citation>
    <scope>NUCLEOTIDE SEQUENCE [LARGE SCALE GENOMIC DNA]</scope>
    <source>
        <strain evidence="3 4">CBS 117626</strain>
    </source>
</reference>
<dbReference type="SUPFAM" id="SSF52833">
    <property type="entry name" value="Thioredoxin-like"/>
    <property type="match status" value="1"/>
</dbReference>
<dbReference type="InterPro" id="IPR036249">
    <property type="entry name" value="Thioredoxin-like_sf"/>
</dbReference>
<accession>A0A5N6VD57</accession>
<dbReference type="EMBL" id="ML738585">
    <property type="protein sequence ID" value="KAE8168627.1"/>
    <property type="molecule type" value="Genomic_DNA"/>
</dbReference>
<gene>
    <name evidence="3" type="ORF">BDV40DRAFT_294574</name>
</gene>
<evidence type="ECO:0000313" key="3">
    <source>
        <dbReference type="EMBL" id="KAE8168627.1"/>
    </source>
</evidence>
<dbReference type="Proteomes" id="UP000326950">
    <property type="component" value="Unassembled WGS sequence"/>
</dbReference>
<dbReference type="InterPro" id="IPR012941">
    <property type="entry name" value="Phe_hydrox_C_dim_dom"/>
</dbReference>
<keyword evidence="4" id="KW-1185">Reference proteome</keyword>
<evidence type="ECO:0000313" key="4">
    <source>
        <dbReference type="Proteomes" id="UP000326950"/>
    </source>
</evidence>
<dbReference type="Gene3D" id="3.40.30.20">
    <property type="match status" value="1"/>
</dbReference>
<organism evidence="3 4">
    <name type="scientific">Aspergillus tamarii</name>
    <dbReference type="NCBI Taxonomy" id="41984"/>
    <lineage>
        <taxon>Eukaryota</taxon>
        <taxon>Fungi</taxon>
        <taxon>Dikarya</taxon>
        <taxon>Ascomycota</taxon>
        <taxon>Pezizomycotina</taxon>
        <taxon>Eurotiomycetes</taxon>
        <taxon>Eurotiomycetidae</taxon>
        <taxon>Eurotiales</taxon>
        <taxon>Aspergillaceae</taxon>
        <taxon>Aspergillus</taxon>
        <taxon>Aspergillus subgen. Circumdati</taxon>
    </lineage>
</organism>
<protein>
    <submittedName>
        <fullName evidence="3">Thioredoxin-like protein</fullName>
    </submittedName>
</protein>